<dbReference type="InterPro" id="IPR005630">
    <property type="entry name" value="Terpene_synthase_metal-bd"/>
</dbReference>
<dbReference type="CDD" id="cd00684">
    <property type="entry name" value="Terpene_cyclase_plant_C1"/>
    <property type="match status" value="1"/>
</dbReference>
<organism evidence="10 11">
    <name type="scientific">Arabidopsis thaliana</name>
    <name type="common">Mouse-ear cress</name>
    <dbReference type="NCBI Taxonomy" id="3702"/>
    <lineage>
        <taxon>Eukaryota</taxon>
        <taxon>Viridiplantae</taxon>
        <taxon>Streptophyta</taxon>
        <taxon>Embryophyta</taxon>
        <taxon>Tracheophyta</taxon>
        <taxon>Spermatophyta</taxon>
        <taxon>Magnoliopsida</taxon>
        <taxon>eudicotyledons</taxon>
        <taxon>Gunneridae</taxon>
        <taxon>Pentapetalae</taxon>
        <taxon>rosids</taxon>
        <taxon>malvids</taxon>
        <taxon>Brassicales</taxon>
        <taxon>Brassicaceae</taxon>
        <taxon>Camelineae</taxon>
        <taxon>Arabidopsis</taxon>
    </lineage>
</organism>
<keyword evidence="5" id="KW-0464">Manganese</keyword>
<sequence>MEAITKYGSYSNVRFLSRLCWRLNLSSSYHYPLLKSSLSFSRFQSPKKLCLVRATTNPTDDNSTTRSFTPHPPSLWGHHFLSASVNQTEMDDLWRQIEALKPIVNAMLLPCNGADAKKITCFIHTLVSLGVSYHFEEKIVEFLKDVFENIEDIIIDCKEDDLYTVSVIFRVFRLYGHYITPDIFNRFKGDDGNFKKCLNDDVRGMLSFYEASHFGTTTEDILEEAMSFTQKHLELFLVGEKAKHYPHITKLIQAALYIPQNFNLEILVAREYIDFYELETDHNEMLLKLAKLNFRFLQLQYIQDLKTLTTWWKELDLVSKIPVYFRERLAEPYFWATGIYYEPQYSAARIMLAKSIILVDIVDNTFDVYGTIDEVKSLVQAIERWDSDAVDVLPDYLKVVFRTTFDLFKELEEYVSSEARSFTMQYAYEQLRILMKGYLQEAEWSNRGHLPSHEEYIEVGVASTAGEVLLAMTFIPMGDAAGVGVYEWLRSRPKLTHALFVKSRLRDDIATYKEEMKRGDVCNGINCYTKQHKVSEEEACIEFEKKTNHMSKVMNEEFLKAAKFIPLHILRPVLNYGRLADVCYKYGDGYTFAGEKIKDYITSLYVDLITL</sequence>
<dbReference type="Proteomes" id="UP000078284">
    <property type="component" value="Chromosome 1"/>
</dbReference>
<dbReference type="InterPro" id="IPR036965">
    <property type="entry name" value="Terpene_synth_N_sf"/>
</dbReference>
<proteinExistence type="inferred from homology"/>
<evidence type="ECO:0000256" key="6">
    <source>
        <dbReference type="ARBA" id="ARBA00023239"/>
    </source>
</evidence>
<evidence type="ECO:0000313" key="10">
    <source>
        <dbReference type="EMBL" id="OAP13980.1"/>
    </source>
</evidence>
<evidence type="ECO:0000256" key="1">
    <source>
        <dbReference type="ARBA" id="ARBA00001936"/>
    </source>
</evidence>
<dbReference type="ExpressionAtlas" id="A0A178W657">
    <property type="expression patterns" value="baseline and differential"/>
</dbReference>
<evidence type="ECO:0000256" key="2">
    <source>
        <dbReference type="ARBA" id="ARBA00001946"/>
    </source>
</evidence>
<keyword evidence="6" id="KW-0456">Lyase</keyword>
<dbReference type="EMBL" id="LUHQ01000001">
    <property type="protein sequence ID" value="OAP13980.1"/>
    <property type="molecule type" value="Genomic_DNA"/>
</dbReference>
<comment type="cofactor">
    <cofactor evidence="1">
        <name>Mn(2+)</name>
        <dbReference type="ChEBI" id="CHEBI:29035"/>
    </cofactor>
</comment>
<dbReference type="GO" id="GO:0010333">
    <property type="term" value="F:terpene synthase activity"/>
    <property type="evidence" value="ECO:0007669"/>
    <property type="project" value="InterPro"/>
</dbReference>
<evidence type="ECO:0000256" key="5">
    <source>
        <dbReference type="ARBA" id="ARBA00023211"/>
    </source>
</evidence>
<protein>
    <submittedName>
        <fullName evidence="10">Uncharacterized protein</fullName>
    </submittedName>
</protein>
<comment type="similarity">
    <text evidence="7">Belongs to the terpene synthase family. Tpsa subfamily.</text>
</comment>
<evidence type="ECO:0000313" key="11">
    <source>
        <dbReference type="Proteomes" id="UP000078284"/>
    </source>
</evidence>
<dbReference type="Gene3D" id="1.10.600.10">
    <property type="entry name" value="Farnesyl Diphosphate Synthase"/>
    <property type="match status" value="1"/>
</dbReference>
<evidence type="ECO:0000259" key="9">
    <source>
        <dbReference type="Pfam" id="PF03936"/>
    </source>
</evidence>
<dbReference type="AlphaFoldDB" id="A0A178W657"/>
<feature type="domain" description="Terpene synthase metal-binding" evidence="9">
    <location>
        <begin position="313"/>
        <end position="552"/>
    </location>
</feature>
<dbReference type="GO" id="GO:0016102">
    <property type="term" value="P:diterpenoid biosynthetic process"/>
    <property type="evidence" value="ECO:0007669"/>
    <property type="project" value="InterPro"/>
</dbReference>
<name>A0A178W657_ARATH</name>
<dbReference type="GO" id="GO:0000287">
    <property type="term" value="F:magnesium ion binding"/>
    <property type="evidence" value="ECO:0007669"/>
    <property type="project" value="InterPro"/>
</dbReference>
<feature type="domain" description="Terpene synthase N-terminal" evidence="8">
    <location>
        <begin position="75"/>
        <end position="256"/>
    </location>
</feature>
<dbReference type="InterPro" id="IPR044814">
    <property type="entry name" value="Terpene_cyclase_plant_C1"/>
</dbReference>
<dbReference type="Pfam" id="PF01397">
    <property type="entry name" value="Terpene_synth"/>
    <property type="match status" value="1"/>
</dbReference>
<dbReference type="InterPro" id="IPR034741">
    <property type="entry name" value="Terpene_cyclase-like_1_C"/>
</dbReference>
<dbReference type="InterPro" id="IPR001906">
    <property type="entry name" value="Terpene_synth_N"/>
</dbReference>
<dbReference type="SFLD" id="SFLDG01019">
    <property type="entry name" value="Terpene_Cyclase_Like_1_C_Termi"/>
    <property type="match status" value="1"/>
</dbReference>
<evidence type="ECO:0000256" key="7">
    <source>
        <dbReference type="ARBA" id="ARBA00038405"/>
    </source>
</evidence>
<comment type="caution">
    <text evidence="10">The sequence shown here is derived from an EMBL/GenBank/DDBJ whole genome shotgun (WGS) entry which is preliminary data.</text>
</comment>
<dbReference type="FunFam" id="1.50.10.130:FF:000001">
    <property type="entry name" value="Isoprene synthase, chloroplastic"/>
    <property type="match status" value="1"/>
</dbReference>
<dbReference type="Gene3D" id="1.50.10.130">
    <property type="entry name" value="Terpene synthase, N-terminal domain"/>
    <property type="match status" value="1"/>
</dbReference>
<dbReference type="PANTHER" id="PTHR31225:SF242">
    <property type="entry name" value="TERPENOID SYNTHASE 9"/>
    <property type="match status" value="1"/>
</dbReference>
<dbReference type="InterPro" id="IPR050148">
    <property type="entry name" value="Terpene_synthase-like"/>
</dbReference>
<dbReference type="SFLD" id="SFLDS00005">
    <property type="entry name" value="Isoprenoid_Synthase_Type_I"/>
    <property type="match status" value="1"/>
</dbReference>
<dbReference type="PANTHER" id="PTHR31225">
    <property type="entry name" value="OS04G0344100 PROTEIN-RELATED"/>
    <property type="match status" value="1"/>
</dbReference>
<evidence type="ECO:0000259" key="8">
    <source>
        <dbReference type="Pfam" id="PF01397"/>
    </source>
</evidence>
<evidence type="ECO:0000256" key="4">
    <source>
        <dbReference type="ARBA" id="ARBA00022842"/>
    </source>
</evidence>
<gene>
    <name evidence="10" type="ordered locus">AXX17_At1g64220</name>
</gene>
<dbReference type="InterPro" id="IPR008930">
    <property type="entry name" value="Terpenoid_cyclase/PrenylTrfase"/>
</dbReference>
<keyword evidence="4" id="KW-0460">Magnesium</keyword>
<evidence type="ECO:0000256" key="3">
    <source>
        <dbReference type="ARBA" id="ARBA00022723"/>
    </source>
</evidence>
<dbReference type="InterPro" id="IPR008949">
    <property type="entry name" value="Isoprenoid_synthase_dom_sf"/>
</dbReference>
<accession>A0A178W657</accession>
<comment type="cofactor">
    <cofactor evidence="2">
        <name>Mg(2+)</name>
        <dbReference type="ChEBI" id="CHEBI:18420"/>
    </cofactor>
</comment>
<dbReference type="FunFam" id="1.10.600.10:FF:000007">
    <property type="entry name" value="Isoprene synthase, chloroplastic"/>
    <property type="match status" value="1"/>
</dbReference>
<dbReference type="SUPFAM" id="SSF48576">
    <property type="entry name" value="Terpenoid synthases"/>
    <property type="match status" value="1"/>
</dbReference>
<keyword evidence="3" id="KW-0479">Metal-binding</keyword>
<reference evidence="11" key="1">
    <citation type="journal article" date="2016" name="Proc. Natl. Acad. Sci. U.S.A.">
        <title>Chromosome-level assembly of Arabidopsis thaliana Ler reveals the extent of translocation and inversion polymorphisms.</title>
        <authorList>
            <person name="Zapata L."/>
            <person name="Ding J."/>
            <person name="Willing E.M."/>
            <person name="Hartwig B."/>
            <person name="Bezdan D."/>
            <person name="Jiao W.B."/>
            <person name="Patel V."/>
            <person name="Velikkakam James G."/>
            <person name="Koornneef M."/>
            <person name="Ossowski S."/>
            <person name="Schneeberger K."/>
        </authorList>
    </citation>
    <scope>NUCLEOTIDE SEQUENCE [LARGE SCALE GENOMIC DNA]</scope>
    <source>
        <strain evidence="11">cv. Landsberg erecta</strain>
    </source>
</reference>
<dbReference type="Pfam" id="PF03936">
    <property type="entry name" value="Terpene_synth_C"/>
    <property type="match status" value="1"/>
</dbReference>
<dbReference type="SUPFAM" id="SSF48239">
    <property type="entry name" value="Terpenoid cyclases/Protein prenyltransferases"/>
    <property type="match status" value="1"/>
</dbReference>